<dbReference type="AlphaFoldDB" id="A0A812UYE1"/>
<sequence>MHEHRTKSFVFFLALGLGLWKCVVWDSTFKLRYGWFPNEPSPVCKRRLVLHVGMHKTGTSFLQKWMHTHNKWLAKHFGVLAMPRAAHCTAMMFNLNLTDPVDDVPIDSLPEHVKFRCRRFTLNRTFDFLVTALENPSAPVIISTEAFSTLLPGRWEHFLSYLHNKTRNLPCFAVSPVVFLRSPSSWSQSQWIQRGKKSSNPLPRADWLAGSWSEEELRHYMTLLDTFGKSVLHVVSYDMLLEANQSLQAFLICNATLGMDGASWSGCQEMVDSKGIGTKRANISPSPAALDIVTLARHMYNIYTMGKNGSSCKFGLTSLSSEVGAVAANMPQGCNDWHERFAQLEDRLYNLSGLVRPQSRTQWCGVNETQLQPHHWKLIEGLLPECVKTL</sequence>
<protein>
    <submittedName>
        <fullName evidence="1">Uncharacterized protein</fullName>
    </submittedName>
</protein>
<comment type="caution">
    <text evidence="1">The sequence shown here is derived from an EMBL/GenBank/DDBJ whole genome shotgun (WGS) entry which is preliminary data.</text>
</comment>
<dbReference type="Proteomes" id="UP000604046">
    <property type="component" value="Unassembled WGS sequence"/>
</dbReference>
<accession>A0A812UYE1</accession>
<evidence type="ECO:0000313" key="2">
    <source>
        <dbReference type="Proteomes" id="UP000604046"/>
    </source>
</evidence>
<dbReference type="EMBL" id="CAJNDS010002759">
    <property type="protein sequence ID" value="CAE7587682.1"/>
    <property type="molecule type" value="Genomic_DNA"/>
</dbReference>
<name>A0A812UYE1_9DINO</name>
<dbReference type="SUPFAM" id="SSF52540">
    <property type="entry name" value="P-loop containing nucleoside triphosphate hydrolases"/>
    <property type="match status" value="1"/>
</dbReference>
<reference evidence="1" key="1">
    <citation type="submission" date="2021-02" db="EMBL/GenBank/DDBJ databases">
        <authorList>
            <person name="Dougan E. K."/>
            <person name="Rhodes N."/>
            <person name="Thang M."/>
            <person name="Chan C."/>
        </authorList>
    </citation>
    <scope>NUCLEOTIDE SEQUENCE</scope>
</reference>
<evidence type="ECO:0000313" key="1">
    <source>
        <dbReference type="EMBL" id="CAE7587682.1"/>
    </source>
</evidence>
<keyword evidence="2" id="KW-1185">Reference proteome</keyword>
<organism evidence="1 2">
    <name type="scientific">Symbiodinium natans</name>
    <dbReference type="NCBI Taxonomy" id="878477"/>
    <lineage>
        <taxon>Eukaryota</taxon>
        <taxon>Sar</taxon>
        <taxon>Alveolata</taxon>
        <taxon>Dinophyceae</taxon>
        <taxon>Suessiales</taxon>
        <taxon>Symbiodiniaceae</taxon>
        <taxon>Symbiodinium</taxon>
    </lineage>
</organism>
<dbReference type="InterPro" id="IPR027417">
    <property type="entry name" value="P-loop_NTPase"/>
</dbReference>
<proteinExistence type="predicted"/>
<gene>
    <name evidence="1" type="ORF">SNAT2548_LOCUS33493</name>
</gene>